<dbReference type="OrthoDB" id="1431934at2759"/>
<dbReference type="Proteomes" id="UP000053660">
    <property type="component" value="Unassembled WGS sequence"/>
</dbReference>
<reference evidence="6 7" key="1">
    <citation type="submission" date="2014-03" db="EMBL/GenBank/DDBJ databases">
        <title>Draft genome of the hookworm Oesophagostomum dentatum.</title>
        <authorList>
            <person name="Mitreva M."/>
        </authorList>
    </citation>
    <scope>NUCLEOTIDE SEQUENCE [LARGE SCALE GENOMIC DNA]</scope>
    <source>
        <strain evidence="6 7">OD-Hann</strain>
    </source>
</reference>
<accession>A0A0B1T7K4</accession>
<organism evidence="6 7">
    <name type="scientific">Oesophagostomum dentatum</name>
    <name type="common">Nodular worm</name>
    <dbReference type="NCBI Taxonomy" id="61180"/>
    <lineage>
        <taxon>Eukaryota</taxon>
        <taxon>Metazoa</taxon>
        <taxon>Ecdysozoa</taxon>
        <taxon>Nematoda</taxon>
        <taxon>Chromadorea</taxon>
        <taxon>Rhabditida</taxon>
        <taxon>Rhabditina</taxon>
        <taxon>Rhabditomorpha</taxon>
        <taxon>Strongyloidea</taxon>
        <taxon>Strongylidae</taxon>
        <taxon>Oesophagostomum</taxon>
    </lineage>
</organism>
<evidence type="ECO:0000313" key="6">
    <source>
        <dbReference type="EMBL" id="KHJ92111.1"/>
    </source>
</evidence>
<dbReference type="GO" id="GO:0008270">
    <property type="term" value="F:zinc ion binding"/>
    <property type="evidence" value="ECO:0007669"/>
    <property type="project" value="UniProtKB-KW"/>
</dbReference>
<dbReference type="EMBL" id="KN551556">
    <property type="protein sequence ID" value="KHJ92111.1"/>
    <property type="molecule type" value="Genomic_DNA"/>
</dbReference>
<keyword evidence="1" id="KW-0479">Metal-binding</keyword>
<evidence type="ECO:0000313" key="7">
    <source>
        <dbReference type="Proteomes" id="UP000053660"/>
    </source>
</evidence>
<proteinExistence type="predicted"/>
<keyword evidence="7" id="KW-1185">Reference proteome</keyword>
<evidence type="ECO:0000256" key="1">
    <source>
        <dbReference type="ARBA" id="ARBA00022723"/>
    </source>
</evidence>
<dbReference type="SUPFAM" id="SSF57850">
    <property type="entry name" value="RING/U-box"/>
    <property type="match status" value="1"/>
</dbReference>
<keyword evidence="2" id="KW-0863">Zinc-finger</keyword>
<evidence type="ECO:0000256" key="3">
    <source>
        <dbReference type="ARBA" id="ARBA00022786"/>
    </source>
</evidence>
<name>A0A0B1T7K4_OESDE</name>
<keyword evidence="4" id="KW-0862">Zinc</keyword>
<evidence type="ECO:0000256" key="2">
    <source>
        <dbReference type="ARBA" id="ARBA00022771"/>
    </source>
</evidence>
<dbReference type="Pfam" id="PF01485">
    <property type="entry name" value="IBR"/>
    <property type="match status" value="1"/>
</dbReference>
<keyword evidence="3" id="KW-0833">Ubl conjugation pathway</keyword>
<evidence type="ECO:0000259" key="5">
    <source>
        <dbReference type="Pfam" id="PF01485"/>
    </source>
</evidence>
<feature type="domain" description="IBR" evidence="5">
    <location>
        <begin position="4"/>
        <end position="49"/>
    </location>
</feature>
<protein>
    <submittedName>
        <fullName evidence="6">IBR domain protein</fullName>
    </submittedName>
</protein>
<sequence>MGDVATCPRVVCQKPAAVSKVTQKLATCLVCSFSFCIECQRAFHGLQPCPNEVDIPGEAL</sequence>
<dbReference type="Gene3D" id="2.20.25.20">
    <property type="match status" value="1"/>
</dbReference>
<gene>
    <name evidence="6" type="ORF">OESDEN_08008</name>
</gene>
<evidence type="ECO:0000256" key="4">
    <source>
        <dbReference type="ARBA" id="ARBA00022833"/>
    </source>
</evidence>
<dbReference type="AlphaFoldDB" id="A0A0B1T7K4"/>
<dbReference type="InterPro" id="IPR002867">
    <property type="entry name" value="IBR_dom"/>
</dbReference>